<feature type="region of interest" description="Disordered" evidence="7">
    <location>
        <begin position="13"/>
        <end position="32"/>
    </location>
</feature>
<evidence type="ECO:0000313" key="11">
    <source>
        <dbReference type="WBParaSite" id="EgrG_000101200"/>
    </source>
</evidence>
<evidence type="ECO:0000313" key="9">
    <source>
        <dbReference type="EMBL" id="CDS21526.1"/>
    </source>
</evidence>
<feature type="DNA-binding region" description="Homeobox" evidence="5">
    <location>
        <begin position="30"/>
        <end position="89"/>
    </location>
</feature>
<evidence type="ECO:0000256" key="1">
    <source>
        <dbReference type="ARBA" id="ARBA00004123"/>
    </source>
</evidence>
<sequence>MLLVHHTYMQGKFDVPSSQSPSSKRCSRIGRSPRVPFTRSQVEGLEAKFRLTNYLSSREVTVLANQLQVTETRVKIWFQNRRARQRREAFVREAEQATQHLPRGDQLNSSAPQLVTLTSNQTPQNPLPTDIPFLERDLLQLASTASRDAFTRPSYAMQELSNFYQKDFHEMWF</sequence>
<keyword evidence="4 5" id="KW-0539">Nucleus</keyword>
<dbReference type="SMART" id="SM00389">
    <property type="entry name" value="HOX"/>
    <property type="match status" value="1"/>
</dbReference>
<dbReference type="GO" id="GO:0005634">
    <property type="term" value="C:nucleus"/>
    <property type="evidence" value="ECO:0007669"/>
    <property type="project" value="UniProtKB-SubCell"/>
</dbReference>
<evidence type="ECO:0000256" key="6">
    <source>
        <dbReference type="RuleBase" id="RU000682"/>
    </source>
</evidence>
<dbReference type="PANTHER" id="PTHR24333">
    <property type="entry name" value="HOMEO BOX HB9 LIKE A-RELATED"/>
    <property type="match status" value="1"/>
</dbReference>
<organism evidence="9">
    <name type="scientific">Echinococcus granulosus</name>
    <name type="common">Hydatid tapeworm</name>
    <dbReference type="NCBI Taxonomy" id="6210"/>
    <lineage>
        <taxon>Eukaryota</taxon>
        <taxon>Metazoa</taxon>
        <taxon>Spiralia</taxon>
        <taxon>Lophotrochozoa</taxon>
        <taxon>Platyhelminthes</taxon>
        <taxon>Cestoda</taxon>
        <taxon>Eucestoda</taxon>
        <taxon>Cyclophyllidea</taxon>
        <taxon>Taeniidae</taxon>
        <taxon>Echinococcus</taxon>
        <taxon>Echinococcus granulosus group</taxon>
    </lineage>
</organism>
<evidence type="ECO:0000313" key="10">
    <source>
        <dbReference type="Proteomes" id="UP000492820"/>
    </source>
</evidence>
<dbReference type="WBParaSite" id="EgrG_000101200">
    <property type="protein sequence ID" value="EgrG_000101200"/>
    <property type="gene ID" value="EgrG_000101200"/>
</dbReference>
<dbReference type="GO" id="GO:0000981">
    <property type="term" value="F:DNA-binding transcription factor activity, RNA polymerase II-specific"/>
    <property type="evidence" value="ECO:0007669"/>
    <property type="project" value="InterPro"/>
</dbReference>
<protein>
    <submittedName>
        <fullName evidence="9 11">Msx-like</fullName>
    </submittedName>
</protein>
<dbReference type="InterPro" id="IPR001356">
    <property type="entry name" value="HD"/>
</dbReference>
<dbReference type="EMBL" id="LK028584">
    <property type="protein sequence ID" value="CDS21526.1"/>
    <property type="molecule type" value="Genomic_DNA"/>
</dbReference>
<name>A0A068WP11_ECHGR</name>
<dbReference type="InterPro" id="IPR009057">
    <property type="entry name" value="Homeodomain-like_sf"/>
</dbReference>
<gene>
    <name evidence="9" type="ORF">EgrG_000101200</name>
</gene>
<reference evidence="11" key="3">
    <citation type="submission" date="2020-10" db="UniProtKB">
        <authorList>
            <consortium name="WormBaseParasite"/>
        </authorList>
    </citation>
    <scope>IDENTIFICATION</scope>
</reference>
<feature type="domain" description="Homeobox" evidence="8">
    <location>
        <begin position="28"/>
        <end position="88"/>
    </location>
</feature>
<dbReference type="PANTHER" id="PTHR24333:SF5">
    <property type="entry name" value="VENT HOMEOBOX"/>
    <property type="match status" value="1"/>
</dbReference>
<evidence type="ECO:0000256" key="4">
    <source>
        <dbReference type="ARBA" id="ARBA00023242"/>
    </source>
</evidence>
<dbReference type="AlphaFoldDB" id="A0A068WP11"/>
<evidence type="ECO:0000256" key="7">
    <source>
        <dbReference type="SAM" id="MobiDB-lite"/>
    </source>
</evidence>
<evidence type="ECO:0000256" key="5">
    <source>
        <dbReference type="PROSITE-ProRule" id="PRU00108"/>
    </source>
</evidence>
<evidence type="ECO:0000256" key="2">
    <source>
        <dbReference type="ARBA" id="ARBA00023125"/>
    </source>
</evidence>
<evidence type="ECO:0000259" key="8">
    <source>
        <dbReference type="PROSITE" id="PS50071"/>
    </source>
</evidence>
<dbReference type="PROSITE" id="PS50071">
    <property type="entry name" value="HOMEOBOX_2"/>
    <property type="match status" value="1"/>
</dbReference>
<dbReference type="PROSITE" id="PS00027">
    <property type="entry name" value="HOMEOBOX_1"/>
    <property type="match status" value="1"/>
</dbReference>
<dbReference type="Pfam" id="PF00046">
    <property type="entry name" value="Homeodomain"/>
    <property type="match status" value="1"/>
</dbReference>
<dbReference type="Proteomes" id="UP000492820">
    <property type="component" value="Unassembled WGS sequence"/>
</dbReference>
<reference evidence="9 10" key="1">
    <citation type="journal article" date="2013" name="Nature">
        <title>The genomes of four tapeworm species reveal adaptations to parasitism.</title>
        <authorList>
            <person name="Tsai I.J."/>
            <person name="Zarowiecki M."/>
            <person name="Holroyd N."/>
            <person name="Garciarrubio A."/>
            <person name="Sanchez-Flores A."/>
            <person name="Brooks K.L."/>
            <person name="Tracey A."/>
            <person name="Bobes R.J."/>
            <person name="Fragoso G."/>
            <person name="Sciutto E."/>
            <person name="Aslett M."/>
            <person name="Beasley H."/>
            <person name="Bennett H.M."/>
            <person name="Cai J."/>
            <person name="Camicia F."/>
            <person name="Clark R."/>
            <person name="Cucher M."/>
            <person name="De Silva N."/>
            <person name="Day T.A."/>
            <person name="Deplazes P."/>
            <person name="Estrada K."/>
            <person name="Fernandez C."/>
            <person name="Holland P.W."/>
            <person name="Hou J."/>
            <person name="Hu S."/>
            <person name="Huckvale T."/>
            <person name="Hung S.S."/>
            <person name="Kamenetzky L."/>
            <person name="Keane J.A."/>
            <person name="Kiss F."/>
            <person name="Koziol U."/>
            <person name="Lambert O."/>
            <person name="Liu K."/>
            <person name="Luo X."/>
            <person name="Luo Y."/>
            <person name="Macchiaroli N."/>
            <person name="Nichol S."/>
            <person name="Paps J."/>
            <person name="Parkinson J."/>
            <person name="Pouchkina-Stantcheva N."/>
            <person name="Riddiford N."/>
            <person name="Rosenzvit M."/>
            <person name="Salinas G."/>
            <person name="Wasmuth J.D."/>
            <person name="Zamanian M."/>
            <person name="Zheng Y."/>
            <person name="Cai X."/>
            <person name="Soberon X."/>
            <person name="Olson P.D."/>
            <person name="Laclette J.P."/>
            <person name="Brehm K."/>
            <person name="Berriman M."/>
            <person name="Garciarrubio A."/>
            <person name="Bobes R.J."/>
            <person name="Fragoso G."/>
            <person name="Sanchez-Flores A."/>
            <person name="Estrada K."/>
            <person name="Cevallos M.A."/>
            <person name="Morett E."/>
            <person name="Gonzalez V."/>
            <person name="Portillo T."/>
            <person name="Ochoa-Leyva A."/>
            <person name="Jose M.V."/>
            <person name="Sciutto E."/>
            <person name="Landa A."/>
            <person name="Jimenez L."/>
            <person name="Valdes V."/>
            <person name="Carrero J.C."/>
            <person name="Larralde C."/>
            <person name="Morales-Montor J."/>
            <person name="Limon-Lason J."/>
            <person name="Soberon X."/>
            <person name="Laclette J.P."/>
        </authorList>
    </citation>
    <scope>NUCLEOTIDE SEQUENCE [LARGE SCALE GENOMIC DNA]</scope>
</reference>
<keyword evidence="3 5" id="KW-0371">Homeobox</keyword>
<dbReference type="SUPFAM" id="SSF46689">
    <property type="entry name" value="Homeodomain-like"/>
    <property type="match status" value="1"/>
</dbReference>
<dbReference type="Gene3D" id="1.10.10.60">
    <property type="entry name" value="Homeodomain-like"/>
    <property type="match status" value="1"/>
</dbReference>
<dbReference type="InterPro" id="IPR017970">
    <property type="entry name" value="Homeobox_CS"/>
</dbReference>
<proteinExistence type="predicted"/>
<reference evidence="9" key="2">
    <citation type="submission" date="2014-06" db="EMBL/GenBank/DDBJ databases">
        <authorList>
            <person name="Aslett M."/>
        </authorList>
    </citation>
    <scope>NUCLEOTIDE SEQUENCE</scope>
</reference>
<keyword evidence="2 5" id="KW-0238">DNA-binding</keyword>
<dbReference type="GO" id="GO:0003677">
    <property type="term" value="F:DNA binding"/>
    <property type="evidence" value="ECO:0007669"/>
    <property type="project" value="UniProtKB-UniRule"/>
</dbReference>
<evidence type="ECO:0000256" key="3">
    <source>
        <dbReference type="ARBA" id="ARBA00023155"/>
    </source>
</evidence>
<accession>A0A068WP11</accession>
<comment type="subcellular location">
    <subcellularLocation>
        <location evidence="1 5 6">Nucleus</location>
    </subcellularLocation>
</comment>
<dbReference type="InterPro" id="IPR050848">
    <property type="entry name" value="Homeobox_TF"/>
</dbReference>
<dbReference type="CDD" id="cd00086">
    <property type="entry name" value="homeodomain"/>
    <property type="match status" value="1"/>
</dbReference>